<name>A0A6B0V0J0_IXORI</name>
<reference evidence="1" key="1">
    <citation type="submission" date="2019-12" db="EMBL/GenBank/DDBJ databases">
        <title>An insight into the sialome of adult female Ixodes ricinus ticks feeding for 6 days.</title>
        <authorList>
            <person name="Perner J."/>
            <person name="Ribeiro J.M.C."/>
        </authorList>
    </citation>
    <scope>NUCLEOTIDE SEQUENCE</scope>
    <source>
        <strain evidence="1">Semi-engorged</strain>
        <tissue evidence="1">Salivary glands</tissue>
    </source>
</reference>
<accession>A0A6B0V0J0</accession>
<dbReference type="EMBL" id="GIFC01013456">
    <property type="protein sequence ID" value="MXU95539.1"/>
    <property type="molecule type" value="Transcribed_RNA"/>
</dbReference>
<dbReference type="AlphaFoldDB" id="A0A6B0V0J0"/>
<protein>
    <submittedName>
        <fullName evidence="1">Uncharacterized protein</fullName>
    </submittedName>
</protein>
<sequence length="188" mass="20762">MLLPTCSKTSFLLLPKLLQSSFAQFHPFVPLQEGVLRLHCGLARSPCVIEHGGRKVRAVPGSRWPPIFVHLVISCCCNMFFVCSRGGGVSHRVYRAHLRSRTQPRTGGLRSLRARRTCGGPPWQHFRQASECSGQVGDVLEQLLFFRALLVGPRRAQIRAVLTAELGYQEIASIPDGADGKRVAGCFI</sequence>
<organism evidence="1">
    <name type="scientific">Ixodes ricinus</name>
    <name type="common">Common tick</name>
    <name type="synonym">Acarus ricinus</name>
    <dbReference type="NCBI Taxonomy" id="34613"/>
    <lineage>
        <taxon>Eukaryota</taxon>
        <taxon>Metazoa</taxon>
        <taxon>Ecdysozoa</taxon>
        <taxon>Arthropoda</taxon>
        <taxon>Chelicerata</taxon>
        <taxon>Arachnida</taxon>
        <taxon>Acari</taxon>
        <taxon>Parasitiformes</taxon>
        <taxon>Ixodida</taxon>
        <taxon>Ixodoidea</taxon>
        <taxon>Ixodidae</taxon>
        <taxon>Ixodinae</taxon>
        <taxon>Ixodes</taxon>
    </lineage>
</organism>
<evidence type="ECO:0000313" key="1">
    <source>
        <dbReference type="EMBL" id="MXU95539.1"/>
    </source>
</evidence>
<proteinExistence type="predicted"/>